<proteinExistence type="predicted"/>
<dbReference type="AlphaFoldDB" id="A0A1F8EMT8"/>
<protein>
    <submittedName>
        <fullName evidence="1">Uncharacterized protein</fullName>
    </submittedName>
</protein>
<comment type="caution">
    <text evidence="1">The sequence shown here is derived from an EMBL/GenBank/DDBJ whole genome shotgun (WGS) entry which is preliminary data.</text>
</comment>
<dbReference type="EMBL" id="MGJD01000006">
    <property type="protein sequence ID" value="OGN01369.1"/>
    <property type="molecule type" value="Genomic_DNA"/>
</dbReference>
<name>A0A1F8EMT8_9BACT</name>
<sequence>MSTLTEKIRQAVAEMKDRRYGVKGEIVFVFKPPLENPDLDALRSSIKEVDKLFPWKEDDVPDGAEKPPSIFYLGNGQVVVHNFHPKEQHIWFSVHPRYDSMRRGQIYAYEKYLAKLAEELMKPKQNNYWPASVRSVITIKAVTSFKAF</sequence>
<accession>A0A1F8EMT8</accession>
<gene>
    <name evidence="1" type="ORF">A2650_00600</name>
</gene>
<evidence type="ECO:0000313" key="2">
    <source>
        <dbReference type="Proteomes" id="UP000177117"/>
    </source>
</evidence>
<dbReference type="Proteomes" id="UP000177117">
    <property type="component" value="Unassembled WGS sequence"/>
</dbReference>
<reference evidence="1 2" key="1">
    <citation type="journal article" date="2016" name="Nat. Commun.">
        <title>Thousands of microbial genomes shed light on interconnected biogeochemical processes in an aquifer system.</title>
        <authorList>
            <person name="Anantharaman K."/>
            <person name="Brown C.T."/>
            <person name="Hug L.A."/>
            <person name="Sharon I."/>
            <person name="Castelle C.J."/>
            <person name="Probst A.J."/>
            <person name="Thomas B.C."/>
            <person name="Singh A."/>
            <person name="Wilkins M.J."/>
            <person name="Karaoz U."/>
            <person name="Brodie E.L."/>
            <person name="Williams K.H."/>
            <person name="Hubbard S.S."/>
            <person name="Banfield J.F."/>
        </authorList>
    </citation>
    <scope>NUCLEOTIDE SEQUENCE [LARGE SCALE GENOMIC DNA]</scope>
</reference>
<organism evidence="1 2">
    <name type="scientific">Candidatus Yanofskybacteria bacterium RIFCSPHIGHO2_01_FULL_41_53</name>
    <dbReference type="NCBI Taxonomy" id="1802663"/>
    <lineage>
        <taxon>Bacteria</taxon>
        <taxon>Candidatus Yanofskyibacteriota</taxon>
    </lineage>
</organism>
<evidence type="ECO:0000313" key="1">
    <source>
        <dbReference type="EMBL" id="OGN01369.1"/>
    </source>
</evidence>